<dbReference type="EMBL" id="UINC01180885">
    <property type="protein sequence ID" value="SVD90303.1"/>
    <property type="molecule type" value="Genomic_DNA"/>
</dbReference>
<proteinExistence type="predicted"/>
<evidence type="ECO:0000313" key="1">
    <source>
        <dbReference type="EMBL" id="SVD90303.1"/>
    </source>
</evidence>
<gene>
    <name evidence="1" type="ORF">METZ01_LOCUS443157</name>
</gene>
<reference evidence="1" key="1">
    <citation type="submission" date="2018-05" db="EMBL/GenBank/DDBJ databases">
        <authorList>
            <person name="Lanie J.A."/>
            <person name="Ng W.-L."/>
            <person name="Kazmierczak K.M."/>
            <person name="Andrzejewski T.M."/>
            <person name="Davidsen T.M."/>
            <person name="Wayne K.J."/>
            <person name="Tettelin H."/>
            <person name="Glass J.I."/>
            <person name="Rusch D."/>
            <person name="Podicherti R."/>
            <person name="Tsui H.-C.T."/>
            <person name="Winkler M.E."/>
        </authorList>
    </citation>
    <scope>NUCLEOTIDE SEQUENCE</scope>
</reference>
<protein>
    <submittedName>
        <fullName evidence="1">Uncharacterized protein</fullName>
    </submittedName>
</protein>
<accession>A0A382Z4C1</accession>
<organism evidence="1">
    <name type="scientific">marine metagenome</name>
    <dbReference type="NCBI Taxonomy" id="408172"/>
    <lineage>
        <taxon>unclassified sequences</taxon>
        <taxon>metagenomes</taxon>
        <taxon>ecological metagenomes</taxon>
    </lineage>
</organism>
<dbReference type="AlphaFoldDB" id="A0A382Z4C1"/>
<sequence>VPRIDGLTDGELRRRQEAAELALLNMEITFNVYGEETGTERGWHGFDPSLGIAVSNRHVAIAHGPSHAAAHPCEGSYRGTGVTSTLQARIRMKMTKGDSDPGESA</sequence>
<name>A0A382Z4C1_9ZZZZ</name>
<feature type="non-terminal residue" evidence="1">
    <location>
        <position position="1"/>
    </location>
</feature>